<evidence type="ECO:0000256" key="2">
    <source>
        <dbReference type="ARBA" id="ARBA00023239"/>
    </source>
</evidence>
<evidence type="ECO:0000256" key="1">
    <source>
        <dbReference type="ARBA" id="ARBA00022793"/>
    </source>
</evidence>
<gene>
    <name evidence="5" type="ORF">FNZ23_00595</name>
</gene>
<evidence type="ECO:0000256" key="3">
    <source>
        <dbReference type="SAM" id="MobiDB-lite"/>
    </source>
</evidence>
<dbReference type="Proteomes" id="UP000320888">
    <property type="component" value="Unassembled WGS sequence"/>
</dbReference>
<name>A0A553ZRN4_9ACTN</name>
<dbReference type="Gene3D" id="3.40.50.970">
    <property type="match status" value="1"/>
</dbReference>
<comment type="caution">
    <text evidence="5">The sequence shown here is derived from an EMBL/GenBank/DDBJ whole genome shotgun (WGS) entry which is preliminary data.</text>
</comment>
<feature type="region of interest" description="Disordered" evidence="3">
    <location>
        <begin position="1"/>
        <end position="22"/>
    </location>
</feature>
<feature type="compositionally biased region" description="Basic and acidic residues" evidence="3">
    <location>
        <begin position="1"/>
        <end position="15"/>
    </location>
</feature>
<dbReference type="InterPro" id="IPR029061">
    <property type="entry name" value="THDP-binding"/>
</dbReference>
<protein>
    <submittedName>
        <fullName evidence="5">Sulfopyruvate decarboxylase subunit alpha</fullName>
    </submittedName>
</protein>
<accession>A0A553ZRN4</accession>
<feature type="domain" description="Thiamine pyrophosphate enzyme N-terminal TPP-binding" evidence="4">
    <location>
        <begin position="24"/>
        <end position="116"/>
    </location>
</feature>
<reference evidence="5 6" key="1">
    <citation type="submission" date="2019-07" db="EMBL/GenBank/DDBJ databases">
        <title>Draft genome for Streptomyces benahoarensis MZ03-48.</title>
        <authorList>
            <person name="Gonzalez-Pimentel J.L."/>
        </authorList>
    </citation>
    <scope>NUCLEOTIDE SEQUENCE [LARGE SCALE GENOMIC DNA]</scope>
    <source>
        <strain evidence="5 6">MZ03-48</strain>
    </source>
</reference>
<sequence>MTSPKERDMPHETGTERPTSSESAVYEGLTANGFGPFFGTPCGVLAPLLSLLETGADYHVVAREDNAVGVAAGASLAGAAPVVLMQNSGFGQSVNALASLVVPYRIPMLLVVSMRGTPPDTTTENLPMGRLTEPVLEGLGIDYEYLTGEGAARQMELAGSVVKEKRQPFAFLIRPDEFAWKA</sequence>
<dbReference type="GO" id="GO:0030976">
    <property type="term" value="F:thiamine pyrophosphate binding"/>
    <property type="evidence" value="ECO:0007669"/>
    <property type="project" value="InterPro"/>
</dbReference>
<evidence type="ECO:0000313" key="6">
    <source>
        <dbReference type="Proteomes" id="UP000320888"/>
    </source>
</evidence>
<dbReference type="GO" id="GO:0000287">
    <property type="term" value="F:magnesium ion binding"/>
    <property type="evidence" value="ECO:0007669"/>
    <property type="project" value="UniProtKB-ARBA"/>
</dbReference>
<evidence type="ECO:0000313" key="5">
    <source>
        <dbReference type="EMBL" id="TSB44144.1"/>
    </source>
</evidence>
<dbReference type="Pfam" id="PF02776">
    <property type="entry name" value="TPP_enzyme_N"/>
    <property type="match status" value="1"/>
</dbReference>
<dbReference type="EMBL" id="VKLS01000002">
    <property type="protein sequence ID" value="TSB44144.1"/>
    <property type="molecule type" value="Genomic_DNA"/>
</dbReference>
<dbReference type="AlphaFoldDB" id="A0A553ZRN4"/>
<keyword evidence="6" id="KW-1185">Reference proteome</keyword>
<keyword evidence="1" id="KW-0210">Decarboxylase</keyword>
<organism evidence="5 6">
    <name type="scientific">Streptomyces benahoarensis</name>
    <dbReference type="NCBI Taxonomy" id="2595054"/>
    <lineage>
        <taxon>Bacteria</taxon>
        <taxon>Bacillati</taxon>
        <taxon>Actinomycetota</taxon>
        <taxon>Actinomycetes</taxon>
        <taxon>Kitasatosporales</taxon>
        <taxon>Streptomycetaceae</taxon>
        <taxon>Streptomyces</taxon>
    </lineage>
</organism>
<dbReference type="InterPro" id="IPR051818">
    <property type="entry name" value="TPP_dependent_decarboxylase"/>
</dbReference>
<dbReference type="InterPro" id="IPR012001">
    <property type="entry name" value="Thiamin_PyroP_enz_TPP-bd_dom"/>
</dbReference>
<proteinExistence type="predicted"/>
<dbReference type="SUPFAM" id="SSF52518">
    <property type="entry name" value="Thiamin diphosphate-binding fold (THDP-binding)"/>
    <property type="match status" value="1"/>
</dbReference>
<dbReference type="GO" id="GO:0016831">
    <property type="term" value="F:carboxy-lyase activity"/>
    <property type="evidence" value="ECO:0007669"/>
    <property type="project" value="UniProtKB-KW"/>
</dbReference>
<keyword evidence="2" id="KW-0456">Lyase</keyword>
<dbReference type="PANTHER" id="PTHR42818">
    <property type="entry name" value="SULFOPYRUVATE DECARBOXYLASE SUBUNIT ALPHA"/>
    <property type="match status" value="1"/>
</dbReference>
<dbReference type="OrthoDB" id="9785953at2"/>
<dbReference type="CDD" id="cd07035">
    <property type="entry name" value="TPP_PYR_POX_like"/>
    <property type="match status" value="1"/>
</dbReference>
<keyword evidence="5" id="KW-0670">Pyruvate</keyword>
<evidence type="ECO:0000259" key="4">
    <source>
        <dbReference type="Pfam" id="PF02776"/>
    </source>
</evidence>
<dbReference type="PANTHER" id="PTHR42818:SF1">
    <property type="entry name" value="SULFOPYRUVATE DECARBOXYLASE"/>
    <property type="match status" value="1"/>
</dbReference>